<dbReference type="Pfam" id="PF20175">
    <property type="entry name" value="Tra1_central"/>
    <property type="match status" value="1"/>
</dbReference>
<reference evidence="2 3" key="1">
    <citation type="journal article" date="2021" name="Sci. Rep.">
        <title>Genome sequencing of the multicellular alga Astrephomene provides insights into convergent evolution of germ-soma differentiation.</title>
        <authorList>
            <person name="Yamashita S."/>
            <person name="Yamamoto K."/>
            <person name="Matsuzaki R."/>
            <person name="Suzuki S."/>
            <person name="Yamaguchi H."/>
            <person name="Hirooka S."/>
            <person name="Minakuchi Y."/>
            <person name="Miyagishima S."/>
            <person name="Kawachi M."/>
            <person name="Toyoda A."/>
            <person name="Nozaki H."/>
        </authorList>
    </citation>
    <scope>NUCLEOTIDE SEQUENCE [LARGE SCALE GENOMIC DNA]</scope>
    <source>
        <strain evidence="2 3">NIES-4017</strain>
    </source>
</reference>
<dbReference type="EMBL" id="BMAR01000001">
    <property type="protein sequence ID" value="GFR40174.1"/>
    <property type="molecule type" value="Genomic_DNA"/>
</dbReference>
<dbReference type="GO" id="GO:0000124">
    <property type="term" value="C:SAGA complex"/>
    <property type="evidence" value="ECO:0007669"/>
    <property type="project" value="TreeGrafter"/>
</dbReference>
<proteinExistence type="predicted"/>
<dbReference type="InterPro" id="IPR050517">
    <property type="entry name" value="DDR_Repair_Kinase"/>
</dbReference>
<organism evidence="2 3">
    <name type="scientific">Astrephomene gubernaculifera</name>
    <dbReference type="NCBI Taxonomy" id="47775"/>
    <lineage>
        <taxon>Eukaryota</taxon>
        <taxon>Viridiplantae</taxon>
        <taxon>Chlorophyta</taxon>
        <taxon>core chlorophytes</taxon>
        <taxon>Chlorophyceae</taxon>
        <taxon>CS clade</taxon>
        <taxon>Chlamydomonadales</taxon>
        <taxon>Astrephomenaceae</taxon>
        <taxon>Astrephomene</taxon>
    </lineage>
</organism>
<evidence type="ECO:0000313" key="2">
    <source>
        <dbReference type="EMBL" id="GFR40174.1"/>
    </source>
</evidence>
<dbReference type="GO" id="GO:0035267">
    <property type="term" value="C:NuA4 histone acetyltransferase complex"/>
    <property type="evidence" value="ECO:0007669"/>
    <property type="project" value="TreeGrafter"/>
</dbReference>
<evidence type="ECO:0000313" key="3">
    <source>
        <dbReference type="Proteomes" id="UP001054857"/>
    </source>
</evidence>
<protein>
    <submittedName>
        <fullName evidence="2">Uncharacterized protein</fullName>
    </submittedName>
</protein>
<keyword evidence="3" id="KW-1185">Reference proteome</keyword>
<feature type="non-terminal residue" evidence="2">
    <location>
        <position position="1"/>
    </location>
</feature>
<comment type="caution">
    <text evidence="2">The sequence shown here is derived from an EMBL/GenBank/DDBJ whole genome shotgun (WGS) entry which is preliminary data.</text>
</comment>
<dbReference type="PANTHER" id="PTHR11139">
    <property type="entry name" value="ATAXIA TELANGIECTASIA MUTATED ATM -RELATED"/>
    <property type="match status" value="1"/>
</dbReference>
<name>A0AAD3HG78_9CHLO</name>
<feature type="compositionally biased region" description="Gly residues" evidence="1">
    <location>
        <begin position="559"/>
        <end position="575"/>
    </location>
</feature>
<dbReference type="GO" id="GO:0006281">
    <property type="term" value="P:DNA repair"/>
    <property type="evidence" value="ECO:0007669"/>
    <property type="project" value="TreeGrafter"/>
</dbReference>
<feature type="region of interest" description="Disordered" evidence="1">
    <location>
        <begin position="551"/>
        <end position="575"/>
    </location>
</feature>
<dbReference type="PANTHER" id="PTHR11139:SF1">
    <property type="entry name" value="TRANSFORMATION_TRANSCRIPTION DOMAIN-ASSOCIATED PROTEIN"/>
    <property type="match status" value="1"/>
</dbReference>
<dbReference type="InterPro" id="IPR016024">
    <property type="entry name" value="ARM-type_fold"/>
</dbReference>
<accession>A0AAD3HG78</accession>
<dbReference type="Proteomes" id="UP001054857">
    <property type="component" value="Unassembled WGS sequence"/>
</dbReference>
<evidence type="ECO:0000256" key="1">
    <source>
        <dbReference type="SAM" id="MobiDB-lite"/>
    </source>
</evidence>
<dbReference type="AlphaFoldDB" id="A0AAD3HG78"/>
<dbReference type="InterPro" id="IPR046807">
    <property type="entry name" value="Tra1_central"/>
</dbReference>
<dbReference type="GO" id="GO:0005634">
    <property type="term" value="C:nucleus"/>
    <property type="evidence" value="ECO:0007669"/>
    <property type="project" value="TreeGrafter"/>
</dbReference>
<dbReference type="GO" id="GO:0006355">
    <property type="term" value="P:regulation of DNA-templated transcription"/>
    <property type="evidence" value="ECO:0007669"/>
    <property type="project" value="TreeGrafter"/>
</dbReference>
<dbReference type="SUPFAM" id="SSF48371">
    <property type="entry name" value="ARM repeat"/>
    <property type="match status" value="1"/>
</dbReference>
<gene>
    <name evidence="2" type="ORF">Agub_g731</name>
</gene>
<sequence>MFQYSDHHRRLTDPASSVDEKVKVASELKENIEIVLTGEYSSFLSTFFRPFCDILRTVPPQFADTPEHKLRNNVVDILTRLPQNEALRSHIVELYDVCLNVVQTDNQDNGLPAIKLLLDLQKGFRTFLEGQGSLLAQFLMKCFANLSSTVSEVLDPGPEGGEPPYAKVPSQAIPGFKSFKVLAEQPFVVMYLMNAYERLRPVVLPQLVPLIIRAACLPGPALSDPHVRGPLAQHYADFRLVQVRCLQYLLWLLRNAYTAQQAAAAAAADGRHSASAAAAASLAFPIEPHVPAIAEALVHLLRQCPDVVTTRKELMIVTRHMLQTAVRTHLPAHMDELMDERALCGAGRACTETLRHGACGLLAEIVHNCRRQLRPHQLARATHLFASITYDASLPTSTRATCLRAMCVLVDPILQQAKAAAAQQAAAAAAGGAGAGSAAADPEGLKAQGRRLLGRILESLVAALKHLRMQGSRMIAEARSEREVLDRQRAAMCSPSGAAAALGPDDMLSSVTIPGEKEREVVESRNMLQGLLPHMKHLAYALAKYNSVVQQQQQQQQQLGGGAAAGGAGGLSEEE</sequence>